<name>A0A1H5BAC1_9PSEU</name>
<accession>A0A1H5BAC1</accession>
<evidence type="ECO:0000313" key="2">
    <source>
        <dbReference type="EMBL" id="SED51307.1"/>
    </source>
</evidence>
<sequence length="215" mass="21801">MRNTRKRTYRLLAVTTLAVPLLGAAAPVTSTGWASSGSVDVTIDNEHVVTGELAKCTVDGPYKGWTQGGTTGDIAAFGAGDTGCGRSGAVSIAQASGRRFKATVLQRYGGPMISVRTFTAKCATTATGSLGEVTIGAVEGVTVPAEIPPNYRIVIPGGTAGTALATVVLNETVTPQPPDGSLVTHAVHLKLFPQGGPASGDIYLGTAACDPFGKK</sequence>
<dbReference type="EMBL" id="FNSO01000004">
    <property type="protein sequence ID" value="SED51307.1"/>
    <property type="molecule type" value="Genomic_DNA"/>
</dbReference>
<evidence type="ECO:0008006" key="4">
    <source>
        <dbReference type="Google" id="ProtNLM"/>
    </source>
</evidence>
<reference evidence="3" key="1">
    <citation type="submission" date="2016-10" db="EMBL/GenBank/DDBJ databases">
        <authorList>
            <person name="Varghese N."/>
            <person name="Submissions S."/>
        </authorList>
    </citation>
    <scope>NUCLEOTIDE SEQUENCE [LARGE SCALE GENOMIC DNA]</scope>
    <source>
        <strain evidence="3">DSM 44544</strain>
    </source>
</reference>
<protein>
    <recommendedName>
        <fullName evidence="4">Neocarzinostatin family protein</fullName>
    </recommendedName>
</protein>
<keyword evidence="1" id="KW-0732">Signal</keyword>
<dbReference type="NCBIfam" id="NF040603">
    <property type="entry name" value="choice_anch_P"/>
    <property type="match status" value="1"/>
</dbReference>
<dbReference type="Proteomes" id="UP000199622">
    <property type="component" value="Unassembled WGS sequence"/>
</dbReference>
<evidence type="ECO:0000313" key="3">
    <source>
        <dbReference type="Proteomes" id="UP000199622"/>
    </source>
</evidence>
<feature type="signal peptide" evidence="1">
    <location>
        <begin position="1"/>
        <end position="25"/>
    </location>
</feature>
<keyword evidence="3" id="KW-1185">Reference proteome</keyword>
<proteinExistence type="predicted"/>
<feature type="chain" id="PRO_5039563327" description="Neocarzinostatin family protein" evidence="1">
    <location>
        <begin position="26"/>
        <end position="215"/>
    </location>
</feature>
<dbReference type="AlphaFoldDB" id="A0A1H5BAC1"/>
<evidence type="ECO:0000256" key="1">
    <source>
        <dbReference type="SAM" id="SignalP"/>
    </source>
</evidence>
<gene>
    <name evidence="2" type="ORF">SAMN04489727_8172</name>
</gene>
<organism evidence="2 3">
    <name type="scientific">Amycolatopsis tolypomycina</name>
    <dbReference type="NCBI Taxonomy" id="208445"/>
    <lineage>
        <taxon>Bacteria</taxon>
        <taxon>Bacillati</taxon>
        <taxon>Actinomycetota</taxon>
        <taxon>Actinomycetes</taxon>
        <taxon>Pseudonocardiales</taxon>
        <taxon>Pseudonocardiaceae</taxon>
        <taxon>Amycolatopsis</taxon>
    </lineage>
</organism>